<evidence type="ECO:0000313" key="2">
    <source>
        <dbReference type="Proteomes" id="UP001459714"/>
    </source>
</evidence>
<accession>A0ABU9K3P8</accession>
<dbReference type="Proteomes" id="UP001459714">
    <property type="component" value="Unassembled WGS sequence"/>
</dbReference>
<comment type="caution">
    <text evidence="1">The sequence shown here is derived from an EMBL/GenBank/DDBJ whole genome shotgun (WGS) entry which is preliminary data.</text>
</comment>
<dbReference type="RefSeq" id="WP_342021013.1">
    <property type="nucleotide sequence ID" value="NZ_JBBYAK010000002.1"/>
</dbReference>
<sequence>MIKKFHATNYMKGQIQWQLPQLVNDGSIMFEKGTSRNKYIIIIDETKIDHRNLKYLYDKLIPANREIRD</sequence>
<proteinExistence type="predicted"/>
<evidence type="ECO:0000313" key="1">
    <source>
        <dbReference type="EMBL" id="MEL3959375.1"/>
    </source>
</evidence>
<gene>
    <name evidence="1" type="ORF">NST17_19670</name>
</gene>
<name>A0ABU9K3P8_9BACI</name>
<protein>
    <submittedName>
        <fullName evidence="1">Uncharacterized protein</fullName>
    </submittedName>
</protein>
<dbReference type="EMBL" id="JBBYAK010000002">
    <property type="protein sequence ID" value="MEL3959375.1"/>
    <property type="molecule type" value="Genomic_DNA"/>
</dbReference>
<organism evidence="1 2">
    <name type="scientific">Caldifermentibacillus hisashii</name>
    <dbReference type="NCBI Taxonomy" id="996558"/>
    <lineage>
        <taxon>Bacteria</taxon>
        <taxon>Bacillati</taxon>
        <taxon>Bacillota</taxon>
        <taxon>Bacilli</taxon>
        <taxon>Bacillales</taxon>
        <taxon>Bacillaceae</taxon>
        <taxon>Caldifermentibacillus</taxon>
    </lineage>
</organism>
<keyword evidence="2" id="KW-1185">Reference proteome</keyword>
<reference evidence="1 2" key="1">
    <citation type="submission" date="2024-03" db="EMBL/GenBank/DDBJ databases">
        <title>Bacilli Hybrid Assemblies.</title>
        <authorList>
            <person name="Kovac J."/>
        </authorList>
    </citation>
    <scope>NUCLEOTIDE SEQUENCE [LARGE SCALE GENOMIC DNA]</scope>
    <source>
        <strain evidence="1 2">FSL M8-0022</strain>
    </source>
</reference>